<evidence type="ECO:0000313" key="3">
    <source>
        <dbReference type="RefSeq" id="XP_026681632.1"/>
    </source>
</evidence>
<dbReference type="InterPro" id="IPR015943">
    <property type="entry name" value="WD40/YVTN_repeat-like_dom_sf"/>
</dbReference>
<keyword evidence="1" id="KW-0472">Membrane</keyword>
<dbReference type="PANTHER" id="PTHR13950:SF9">
    <property type="entry name" value="RABCONNECTIN-3A"/>
    <property type="match status" value="1"/>
</dbReference>
<dbReference type="GO" id="GO:0007035">
    <property type="term" value="P:vacuolar acidification"/>
    <property type="evidence" value="ECO:0007669"/>
    <property type="project" value="TreeGrafter"/>
</dbReference>
<dbReference type="Pfam" id="PF00400">
    <property type="entry name" value="WD40"/>
    <property type="match status" value="3"/>
</dbReference>
<feature type="transmembrane region" description="Helical" evidence="1">
    <location>
        <begin position="103"/>
        <end position="123"/>
    </location>
</feature>
<sequence>MSYAGVANNSTELNFGFVYISHPRAVTELSWRKTSKYMPKGSVSNMLVTSCRDNICRLWVETVLPDDGLINMSQFDPMAAQNPKFRTHRHKHRFMQRLKHMKYFVIMMAYAAGCNIVILASTFERVQIIPGAIHNYVRISCVDCSTDTGKIAAAYENLVCIFEPTPLIHNNSPHQLDYRWVQTGSIQTESPISSLSWNLEGTRLLTGGEVLQLWHQHLSPHMMDDDPDPGVTFEIGEEATSTSNFDSGHPAPGDEDEERGWECVWRCKTSTPVALMSFSPDGTLFATAGKHDRLVKIWFENKQLLFPSKSVDSVPMSYAGVANNSTELNFGFVYISHPRAVTELSWRKTSKYMPKGSVSNMLVTSCRDNICRLWVETVLPDDGLINMSQFDPMAAQNPKFIQVTPTNSTPTVSTFTSQL</sequence>
<dbReference type="GeneID" id="103512329"/>
<dbReference type="PaxDb" id="121845-A0A3Q0IZE9"/>
<dbReference type="InterPro" id="IPR036322">
    <property type="entry name" value="WD40_repeat_dom_sf"/>
</dbReference>
<keyword evidence="2" id="KW-1185">Reference proteome</keyword>
<dbReference type="SUPFAM" id="SSF50978">
    <property type="entry name" value="WD40 repeat-like"/>
    <property type="match status" value="1"/>
</dbReference>
<dbReference type="SMART" id="SM00320">
    <property type="entry name" value="WD40"/>
    <property type="match status" value="5"/>
</dbReference>
<dbReference type="Gene3D" id="2.130.10.10">
    <property type="entry name" value="YVTN repeat-like/Quinoprotein amine dehydrogenase"/>
    <property type="match status" value="2"/>
</dbReference>
<dbReference type="InterPro" id="IPR052208">
    <property type="entry name" value="DmX-like/RAVE_component"/>
</dbReference>
<dbReference type="KEGG" id="dci:103512329"/>
<accession>A0A3Q0IZE9</accession>
<organism evidence="2 3">
    <name type="scientific">Diaphorina citri</name>
    <name type="common">Asian citrus psyllid</name>
    <dbReference type="NCBI Taxonomy" id="121845"/>
    <lineage>
        <taxon>Eukaryota</taxon>
        <taxon>Metazoa</taxon>
        <taxon>Ecdysozoa</taxon>
        <taxon>Arthropoda</taxon>
        <taxon>Hexapoda</taxon>
        <taxon>Insecta</taxon>
        <taxon>Pterygota</taxon>
        <taxon>Neoptera</taxon>
        <taxon>Paraneoptera</taxon>
        <taxon>Hemiptera</taxon>
        <taxon>Sternorrhyncha</taxon>
        <taxon>Psylloidea</taxon>
        <taxon>Psyllidae</taxon>
        <taxon>Diaphorininae</taxon>
        <taxon>Diaphorina</taxon>
    </lineage>
</organism>
<dbReference type="Proteomes" id="UP000079169">
    <property type="component" value="Unplaced"/>
</dbReference>
<protein>
    <submittedName>
        <fullName evidence="3">DmX-like protein 2</fullName>
    </submittedName>
</protein>
<gene>
    <name evidence="3" type="primary">LOC103512329</name>
</gene>
<proteinExistence type="predicted"/>
<keyword evidence="1" id="KW-1133">Transmembrane helix</keyword>
<keyword evidence="1" id="KW-0812">Transmembrane</keyword>
<dbReference type="InterPro" id="IPR001680">
    <property type="entry name" value="WD40_rpt"/>
</dbReference>
<evidence type="ECO:0000313" key="2">
    <source>
        <dbReference type="Proteomes" id="UP000079169"/>
    </source>
</evidence>
<dbReference type="RefSeq" id="XP_026681632.1">
    <property type="nucleotide sequence ID" value="XM_026825831.1"/>
</dbReference>
<dbReference type="STRING" id="121845.A0A3Q0IZE9"/>
<name>A0A3Q0IZE9_DIACI</name>
<reference evidence="3" key="1">
    <citation type="submission" date="2025-08" db="UniProtKB">
        <authorList>
            <consortium name="RefSeq"/>
        </authorList>
    </citation>
    <scope>IDENTIFICATION</scope>
</reference>
<evidence type="ECO:0000256" key="1">
    <source>
        <dbReference type="SAM" id="Phobius"/>
    </source>
</evidence>
<dbReference type="GO" id="GO:0043291">
    <property type="term" value="C:RAVE complex"/>
    <property type="evidence" value="ECO:0007669"/>
    <property type="project" value="TreeGrafter"/>
</dbReference>
<dbReference type="PANTHER" id="PTHR13950">
    <property type="entry name" value="RABCONNECTIN-RELATED"/>
    <property type="match status" value="1"/>
</dbReference>
<dbReference type="AlphaFoldDB" id="A0A3Q0IZE9"/>